<sequence length="103" mass="10218">MNSPQPCEAELDAASPPGLKAGSPSQGLQRSPQPPAGRGEQVAPTGAVQVGTPSKASCPGQGVPSIGFQEEARPSTQGSSPAACSTVACVHRAMLKLLPTSVA</sequence>
<feature type="compositionally biased region" description="Polar residues" evidence="1">
    <location>
        <begin position="74"/>
        <end position="83"/>
    </location>
</feature>
<evidence type="ECO:0000313" key="3">
    <source>
        <dbReference type="Proteomes" id="UP000485058"/>
    </source>
</evidence>
<evidence type="ECO:0000313" key="2">
    <source>
        <dbReference type="EMBL" id="GFH28961.1"/>
    </source>
</evidence>
<protein>
    <submittedName>
        <fullName evidence="2">Uncharacterized protein</fullName>
    </submittedName>
</protein>
<evidence type="ECO:0000256" key="1">
    <source>
        <dbReference type="SAM" id="MobiDB-lite"/>
    </source>
</evidence>
<feature type="region of interest" description="Disordered" evidence="1">
    <location>
        <begin position="1"/>
        <end position="83"/>
    </location>
</feature>
<dbReference type="EMBL" id="BLLF01004121">
    <property type="protein sequence ID" value="GFH28961.1"/>
    <property type="molecule type" value="Genomic_DNA"/>
</dbReference>
<comment type="caution">
    <text evidence="2">The sequence shown here is derived from an EMBL/GenBank/DDBJ whole genome shotgun (WGS) entry which is preliminary data.</text>
</comment>
<organism evidence="2 3">
    <name type="scientific">Haematococcus lacustris</name>
    <name type="common">Green alga</name>
    <name type="synonym">Haematococcus pluvialis</name>
    <dbReference type="NCBI Taxonomy" id="44745"/>
    <lineage>
        <taxon>Eukaryota</taxon>
        <taxon>Viridiplantae</taxon>
        <taxon>Chlorophyta</taxon>
        <taxon>core chlorophytes</taxon>
        <taxon>Chlorophyceae</taxon>
        <taxon>CS clade</taxon>
        <taxon>Chlamydomonadales</taxon>
        <taxon>Haematococcaceae</taxon>
        <taxon>Haematococcus</taxon>
    </lineage>
</organism>
<accession>A0A6A0A939</accession>
<gene>
    <name evidence="2" type="ORF">HaLaN_27539</name>
</gene>
<keyword evidence="3" id="KW-1185">Reference proteome</keyword>
<dbReference type="AlphaFoldDB" id="A0A6A0A939"/>
<name>A0A6A0A939_HAELA</name>
<reference evidence="2 3" key="1">
    <citation type="submission" date="2020-02" db="EMBL/GenBank/DDBJ databases">
        <title>Draft genome sequence of Haematococcus lacustris strain NIES-144.</title>
        <authorList>
            <person name="Morimoto D."/>
            <person name="Nakagawa S."/>
            <person name="Yoshida T."/>
            <person name="Sawayama S."/>
        </authorList>
    </citation>
    <scope>NUCLEOTIDE SEQUENCE [LARGE SCALE GENOMIC DNA]</scope>
    <source>
        <strain evidence="2 3">NIES-144</strain>
    </source>
</reference>
<dbReference type="Proteomes" id="UP000485058">
    <property type="component" value="Unassembled WGS sequence"/>
</dbReference>
<proteinExistence type="predicted"/>